<feature type="region of interest" description="Disordered" evidence="7">
    <location>
        <begin position="134"/>
        <end position="312"/>
    </location>
</feature>
<comment type="subcellular location">
    <subcellularLocation>
        <location evidence="1">Cytoplasm</location>
    </subcellularLocation>
</comment>
<comment type="similarity">
    <text evidence="2">Belongs to the protein kinase superfamily. CAMK Ser/Thr protein kinase family.</text>
</comment>
<dbReference type="CDD" id="cd00160">
    <property type="entry name" value="RhoGEF"/>
    <property type="match status" value="1"/>
</dbReference>
<comment type="caution">
    <text evidence="12">The sequence shown here is derived from an EMBL/GenBank/DDBJ whole genome shotgun (WGS) entry which is preliminary data.</text>
</comment>
<evidence type="ECO:0000313" key="12">
    <source>
        <dbReference type="EMBL" id="KAJ8925143.1"/>
    </source>
</evidence>
<dbReference type="InterPro" id="IPR008271">
    <property type="entry name" value="Ser/Thr_kinase_AS"/>
</dbReference>
<dbReference type="SMART" id="SM00220">
    <property type="entry name" value="S_TKc"/>
    <property type="match status" value="1"/>
</dbReference>
<dbReference type="InterPro" id="IPR007110">
    <property type="entry name" value="Ig-like_dom"/>
</dbReference>
<accession>A0AAV8WFL2</accession>
<feature type="domain" description="Fibronectin type-III" evidence="11">
    <location>
        <begin position="1036"/>
        <end position="1125"/>
    </location>
</feature>
<dbReference type="GO" id="GO:0019898">
    <property type="term" value="C:extrinsic component of membrane"/>
    <property type="evidence" value="ECO:0007669"/>
    <property type="project" value="TreeGrafter"/>
</dbReference>
<dbReference type="Pfam" id="PF00041">
    <property type="entry name" value="fn3"/>
    <property type="match status" value="1"/>
</dbReference>
<dbReference type="GO" id="GO:0005085">
    <property type="term" value="F:guanyl-nucleotide exchange factor activity"/>
    <property type="evidence" value="ECO:0007669"/>
    <property type="project" value="UniProtKB-KW"/>
</dbReference>
<keyword evidence="5" id="KW-0677">Repeat</keyword>
<dbReference type="PROSITE" id="PS00741">
    <property type="entry name" value="DH_1"/>
    <property type="match status" value="1"/>
</dbReference>
<dbReference type="PROSITE" id="PS50835">
    <property type="entry name" value="IG_LIKE"/>
    <property type="match status" value="1"/>
</dbReference>
<evidence type="ECO:0000313" key="13">
    <source>
        <dbReference type="Proteomes" id="UP001159042"/>
    </source>
</evidence>
<evidence type="ECO:0000256" key="1">
    <source>
        <dbReference type="ARBA" id="ARBA00004496"/>
    </source>
</evidence>
<dbReference type="InterPro" id="IPR000719">
    <property type="entry name" value="Prot_kinase_dom"/>
</dbReference>
<dbReference type="GO" id="GO:0004672">
    <property type="term" value="F:protein kinase activity"/>
    <property type="evidence" value="ECO:0007669"/>
    <property type="project" value="InterPro"/>
</dbReference>
<dbReference type="InterPro" id="IPR036116">
    <property type="entry name" value="FN3_sf"/>
</dbReference>
<dbReference type="PROSITE" id="PS50853">
    <property type="entry name" value="FN3"/>
    <property type="match status" value="1"/>
</dbReference>
<dbReference type="InterPro" id="IPR011993">
    <property type="entry name" value="PH-like_dom_sf"/>
</dbReference>
<dbReference type="InterPro" id="IPR055251">
    <property type="entry name" value="SOS1_NGEF_PH"/>
</dbReference>
<dbReference type="InterPro" id="IPR000219">
    <property type="entry name" value="DH_dom"/>
</dbReference>
<dbReference type="CDD" id="cd13241">
    <property type="entry name" value="PH2_Kalirin_Trio_p63RhoGEF"/>
    <property type="match status" value="1"/>
</dbReference>
<sequence length="1431" mass="159393">MSDTPSPTGPPPKAQKAKRKISLPWFRQGSVAKPHPTLTRQHTIDTPGSFQARLLRRQPSQSALAGVLEMTWVMSDYAAAHPSELSVAKGQQVEVVEVCATRPDYCLVRMPTRGTSDHDAIAAVPEGLVPLAVLKQPPAPRGSPSRRPPDHETDVTSATATAAAVTATVNDASTPANTSSPVNKRRGFSGRKWLPPPLRKLSQGKVDKAQAAATAAPPPPPPPLKKTGSDKRIKVPSDMGNKPSVSEGEEDEDRPPLSLKGVKSLRGAELPNGGSVAAGGEDADESEAPPELPPPMKPIQEPMLVPPPPPGVPDIEENPCKRVSSLTLKSLEGATTADLAEIEQIVKERMEQHSENQERKSLMRDAKSETAIAEYGDNVHRELSAQCSSNEATALAFSGDESDRPAEDNADGELIDTEEAYVRDLSMIVDGYITAMRDPECEIPMPEDLRDGKDKLVFGNIEVIYDWHKNFFLKSLKQAVENPVQLASLFKRYERKLQMYIIYCKNKHVSEYVVSEYLETYFEDLRVKLGHKLQLCDLLIKPVQRIMKYQLMLKDILKYTERAGLAAEIEPLRAAYKIMVVVPKTANDMMDVGRLQGFEGKITAQGKLLMHDILTVSDYGQTSVVGKNKDLHVFLFEQSIIFSEVVGKRTQFTSPQYVYKAHLQVNKMNLKTEEDYFLLESTDPKNSNLTFACQAGTEELQEQWLMTIRDILQTQRDFLKAIQSPIAYQKELTKEASLSDISMWDTTALRKTIPLLEHGSTAQQRKPAHYIHKANTIGIPSESELSDGGEKAAGHHRHRRNIFGGLKNTLRHKHKSDSVVVEAGKDAEKNELHRRWSENNQPTCEAPVTVMAPGTQARLVCEWPDLNLGEAVTILRHDDATQGYYVRAADRLDDTWVPAHVLSNGNRKPWSFRFRKTARRYADNCIQENPAVSDGAPEFRDRLKDITVQSGTRVVLKCKVRNCGRVLKHNWKKLEPSLCVLRNGRFLEGDGDEGVAVLGIESAKVSDSGTYSFTVTNEYGSASCSAVLTVTNSYPLLAEPKIQVVSCTSVLLEWDSDNYDQFVVEYCRLGTGGWISPNDSHPVNSRSFTVENLVPGETYSFRIMATVNKIVSLPSVAVTLPLADNLRWQQEQFKRRYMELEEIDRGRFSVVRLARDRGTGVEVALKQVTRRKQPHHVTQAEYALLAGMQHLNVVRSLALFDNAPLPGIDTIVLELVKGPLLFQYIGERERYSEAEVKAYTRQLMSALHWLHQRGIAHLDVKPENVMVDVSTATPTLKLVDFGDSVNTSKNVILPPACLEFASPELVMGQPVGKHTDCWAAGVFLYVLLSGVSPFLDDSMEETTANILKCDYCFPEEYFEGVSGEAKELIGRMLVLAPSQRMDMEACLGCAWMRKEDEQRVGIPSSRLRTFMQRRHPTNVATSPVYYKEQAF</sequence>
<dbReference type="Pfam" id="PF07679">
    <property type="entry name" value="I-set"/>
    <property type="match status" value="1"/>
</dbReference>
<keyword evidence="4" id="KW-0344">Guanine-nucleotide releasing factor</keyword>
<dbReference type="InterPro" id="IPR011009">
    <property type="entry name" value="Kinase-like_dom_sf"/>
</dbReference>
<feature type="region of interest" description="Disordered" evidence="7">
    <location>
        <begin position="392"/>
        <end position="415"/>
    </location>
</feature>
<dbReference type="InterPro" id="IPR051336">
    <property type="entry name" value="RhoGEF_Guanine_NuclExch_SF"/>
</dbReference>
<dbReference type="InterPro" id="IPR036028">
    <property type="entry name" value="SH3-like_dom_sf"/>
</dbReference>
<feature type="domain" description="DH" evidence="8">
    <location>
        <begin position="413"/>
        <end position="589"/>
    </location>
</feature>
<evidence type="ECO:0008006" key="14">
    <source>
        <dbReference type="Google" id="ProtNLM"/>
    </source>
</evidence>
<proteinExistence type="inferred from homology"/>
<dbReference type="SMART" id="SM00233">
    <property type="entry name" value="PH"/>
    <property type="match status" value="1"/>
</dbReference>
<feature type="region of interest" description="Disordered" evidence="7">
    <location>
        <begin position="1"/>
        <end position="42"/>
    </location>
</feature>
<dbReference type="Gene3D" id="1.10.510.10">
    <property type="entry name" value="Transferase(Phosphotransferase) domain 1"/>
    <property type="match status" value="1"/>
</dbReference>
<dbReference type="Gene3D" id="1.20.900.10">
    <property type="entry name" value="Dbl homology (DH) domain"/>
    <property type="match status" value="1"/>
</dbReference>
<evidence type="ECO:0000259" key="11">
    <source>
        <dbReference type="PROSITE" id="PS50853"/>
    </source>
</evidence>
<organism evidence="12 13">
    <name type="scientific">Exocentrus adspersus</name>
    <dbReference type="NCBI Taxonomy" id="1586481"/>
    <lineage>
        <taxon>Eukaryota</taxon>
        <taxon>Metazoa</taxon>
        <taxon>Ecdysozoa</taxon>
        <taxon>Arthropoda</taxon>
        <taxon>Hexapoda</taxon>
        <taxon>Insecta</taxon>
        <taxon>Pterygota</taxon>
        <taxon>Neoptera</taxon>
        <taxon>Endopterygota</taxon>
        <taxon>Coleoptera</taxon>
        <taxon>Polyphaga</taxon>
        <taxon>Cucujiformia</taxon>
        <taxon>Chrysomeloidea</taxon>
        <taxon>Cerambycidae</taxon>
        <taxon>Lamiinae</taxon>
        <taxon>Acanthocinini</taxon>
        <taxon>Exocentrus</taxon>
    </lineage>
</organism>
<dbReference type="Gene3D" id="2.30.29.30">
    <property type="entry name" value="Pleckstrin-homology domain (PH domain)/Phosphotyrosine-binding domain (PTB)"/>
    <property type="match status" value="1"/>
</dbReference>
<dbReference type="Pfam" id="PF00069">
    <property type="entry name" value="Pkinase"/>
    <property type="match status" value="1"/>
</dbReference>
<gene>
    <name evidence="12" type="ORF">NQ315_001325</name>
</gene>
<dbReference type="PANTHER" id="PTHR22826">
    <property type="entry name" value="RHO GUANINE EXCHANGE FACTOR-RELATED"/>
    <property type="match status" value="1"/>
</dbReference>
<dbReference type="GO" id="GO:0005524">
    <property type="term" value="F:ATP binding"/>
    <property type="evidence" value="ECO:0007669"/>
    <property type="project" value="InterPro"/>
</dbReference>
<dbReference type="SUPFAM" id="SSF56112">
    <property type="entry name" value="Protein kinase-like (PK-like)"/>
    <property type="match status" value="1"/>
</dbReference>
<feature type="domain" description="Protein kinase" evidence="9">
    <location>
        <begin position="1137"/>
        <end position="1392"/>
    </location>
</feature>
<evidence type="ECO:0000259" key="10">
    <source>
        <dbReference type="PROSITE" id="PS50835"/>
    </source>
</evidence>
<evidence type="ECO:0000256" key="2">
    <source>
        <dbReference type="ARBA" id="ARBA00006692"/>
    </source>
</evidence>
<dbReference type="GO" id="GO:0005737">
    <property type="term" value="C:cytoplasm"/>
    <property type="evidence" value="ECO:0007669"/>
    <property type="project" value="UniProtKB-SubCell"/>
</dbReference>
<dbReference type="SMART" id="SM00325">
    <property type="entry name" value="RhoGEF"/>
    <property type="match status" value="1"/>
</dbReference>
<dbReference type="FunFam" id="1.20.900.10:FF:000008">
    <property type="entry name" value="rho guanine nucleotide exchange factor 25"/>
    <property type="match status" value="1"/>
</dbReference>
<dbReference type="GO" id="GO:0035556">
    <property type="term" value="P:intracellular signal transduction"/>
    <property type="evidence" value="ECO:0007669"/>
    <property type="project" value="InterPro"/>
</dbReference>
<dbReference type="PROSITE" id="PS00108">
    <property type="entry name" value="PROTEIN_KINASE_ST"/>
    <property type="match status" value="1"/>
</dbReference>
<reference evidence="12 13" key="1">
    <citation type="journal article" date="2023" name="Insect Mol. Biol.">
        <title>Genome sequencing provides insights into the evolution of gene families encoding plant cell wall-degrading enzymes in longhorned beetles.</title>
        <authorList>
            <person name="Shin N.R."/>
            <person name="Okamura Y."/>
            <person name="Kirsch R."/>
            <person name="Pauchet Y."/>
        </authorList>
    </citation>
    <scope>NUCLEOTIDE SEQUENCE [LARGE SCALE GENOMIC DNA]</scope>
    <source>
        <strain evidence="12">EAD_L_NR</strain>
    </source>
</reference>
<dbReference type="Pfam" id="PF22697">
    <property type="entry name" value="SOS1_NGEF_PH"/>
    <property type="match status" value="1"/>
</dbReference>
<keyword evidence="6" id="KW-0393">Immunoglobulin domain</keyword>
<dbReference type="GO" id="GO:0007411">
    <property type="term" value="P:axon guidance"/>
    <property type="evidence" value="ECO:0007669"/>
    <property type="project" value="TreeGrafter"/>
</dbReference>
<feature type="compositionally biased region" description="Low complexity" evidence="7">
    <location>
        <begin position="155"/>
        <end position="174"/>
    </location>
</feature>
<dbReference type="InterPro" id="IPR001849">
    <property type="entry name" value="PH_domain"/>
</dbReference>
<evidence type="ECO:0000256" key="7">
    <source>
        <dbReference type="SAM" id="MobiDB-lite"/>
    </source>
</evidence>
<feature type="domain" description="Ig-like" evidence="10">
    <location>
        <begin position="937"/>
        <end position="1029"/>
    </location>
</feature>
<dbReference type="PROSITE" id="PS50011">
    <property type="entry name" value="PROTEIN_KINASE_DOM"/>
    <property type="match status" value="1"/>
</dbReference>
<dbReference type="CDD" id="cd00063">
    <property type="entry name" value="FN3"/>
    <property type="match status" value="1"/>
</dbReference>
<evidence type="ECO:0000259" key="8">
    <source>
        <dbReference type="PROSITE" id="PS50010"/>
    </source>
</evidence>
<keyword evidence="13" id="KW-1185">Reference proteome</keyword>
<evidence type="ECO:0000256" key="3">
    <source>
        <dbReference type="ARBA" id="ARBA00022490"/>
    </source>
</evidence>
<dbReference type="InterPro" id="IPR001331">
    <property type="entry name" value="GDS_CDC24_CS"/>
</dbReference>
<dbReference type="Proteomes" id="UP001159042">
    <property type="component" value="Unassembled WGS sequence"/>
</dbReference>
<dbReference type="SUPFAM" id="SSF48065">
    <property type="entry name" value="DBL homology domain (DH-domain)"/>
    <property type="match status" value="1"/>
</dbReference>
<name>A0AAV8WFL2_9CUCU</name>
<keyword evidence="3" id="KW-0963">Cytoplasm</keyword>
<dbReference type="InterPro" id="IPR013783">
    <property type="entry name" value="Ig-like_fold"/>
</dbReference>
<evidence type="ECO:0000256" key="6">
    <source>
        <dbReference type="ARBA" id="ARBA00023319"/>
    </source>
</evidence>
<dbReference type="SMART" id="SM00409">
    <property type="entry name" value="IG"/>
    <property type="match status" value="1"/>
</dbReference>
<dbReference type="InterPro" id="IPR003961">
    <property type="entry name" value="FN3_dom"/>
</dbReference>
<dbReference type="SUPFAM" id="SSF50729">
    <property type="entry name" value="PH domain-like"/>
    <property type="match status" value="1"/>
</dbReference>
<dbReference type="PROSITE" id="PS50010">
    <property type="entry name" value="DH_2"/>
    <property type="match status" value="1"/>
</dbReference>
<dbReference type="SUPFAM" id="SSF48726">
    <property type="entry name" value="Immunoglobulin"/>
    <property type="match status" value="1"/>
</dbReference>
<dbReference type="InterPro" id="IPR036179">
    <property type="entry name" value="Ig-like_dom_sf"/>
</dbReference>
<dbReference type="InterPro" id="IPR013098">
    <property type="entry name" value="Ig_I-set"/>
</dbReference>
<protein>
    <recommendedName>
        <fullName evidence="14">Triple functional domain protein</fullName>
    </recommendedName>
</protein>
<evidence type="ECO:0000259" key="9">
    <source>
        <dbReference type="PROSITE" id="PS50011"/>
    </source>
</evidence>
<dbReference type="InterPro" id="IPR035899">
    <property type="entry name" value="DBL_dom_sf"/>
</dbReference>
<dbReference type="SMART" id="SM00060">
    <property type="entry name" value="FN3"/>
    <property type="match status" value="1"/>
</dbReference>
<dbReference type="SUPFAM" id="SSF50044">
    <property type="entry name" value="SH3-domain"/>
    <property type="match status" value="1"/>
</dbReference>
<dbReference type="EMBL" id="JANEYG010000002">
    <property type="protein sequence ID" value="KAJ8925143.1"/>
    <property type="molecule type" value="Genomic_DNA"/>
</dbReference>
<dbReference type="InterPro" id="IPR003599">
    <property type="entry name" value="Ig_sub"/>
</dbReference>
<evidence type="ECO:0000256" key="5">
    <source>
        <dbReference type="ARBA" id="ARBA00022737"/>
    </source>
</evidence>
<dbReference type="SUPFAM" id="SSF49265">
    <property type="entry name" value="Fibronectin type III"/>
    <property type="match status" value="1"/>
</dbReference>
<dbReference type="Pfam" id="PF00621">
    <property type="entry name" value="RhoGEF"/>
    <property type="match status" value="1"/>
</dbReference>
<evidence type="ECO:0000256" key="4">
    <source>
        <dbReference type="ARBA" id="ARBA00022658"/>
    </source>
</evidence>
<dbReference type="Gene3D" id="2.60.40.10">
    <property type="entry name" value="Immunoglobulins"/>
    <property type="match status" value="2"/>
</dbReference>
<dbReference type="PANTHER" id="PTHR22826:SF106">
    <property type="entry name" value="TRIO, ISOFORM A"/>
    <property type="match status" value="1"/>
</dbReference>
<dbReference type="Gene3D" id="2.30.30.40">
    <property type="entry name" value="SH3 Domains"/>
    <property type="match status" value="1"/>
</dbReference>